<dbReference type="AlphaFoldDB" id="A1ZMJ0"/>
<evidence type="ECO:0000313" key="2">
    <source>
        <dbReference type="Proteomes" id="UP000004095"/>
    </source>
</evidence>
<protein>
    <submittedName>
        <fullName evidence="1">Uncharacterized protein</fullName>
    </submittedName>
</protein>
<dbReference type="Proteomes" id="UP000004095">
    <property type="component" value="Unassembled WGS sequence"/>
</dbReference>
<dbReference type="RefSeq" id="WP_002698089.1">
    <property type="nucleotide sequence ID" value="NZ_AAWS01000016.1"/>
</dbReference>
<name>A1ZMJ0_MICM2</name>
<gene>
    <name evidence="1" type="ORF">M23134_03922</name>
</gene>
<comment type="caution">
    <text evidence="1">The sequence shown here is derived from an EMBL/GenBank/DDBJ whole genome shotgun (WGS) entry which is preliminary data.</text>
</comment>
<evidence type="ECO:0000313" key="1">
    <source>
        <dbReference type="EMBL" id="EAY28370.1"/>
    </source>
</evidence>
<organism evidence="1 2">
    <name type="scientific">Microscilla marina ATCC 23134</name>
    <dbReference type="NCBI Taxonomy" id="313606"/>
    <lineage>
        <taxon>Bacteria</taxon>
        <taxon>Pseudomonadati</taxon>
        <taxon>Bacteroidota</taxon>
        <taxon>Cytophagia</taxon>
        <taxon>Cytophagales</taxon>
        <taxon>Microscillaceae</taxon>
        <taxon>Microscilla</taxon>
    </lineage>
</organism>
<accession>A1ZMJ0</accession>
<sequence length="125" mass="14282">MSLNTPYTPIQEWTDSIVRLYEIREALEKNEVEQAKTLVEAEINSKGKFAAVQQRVQTLYPEFVTTIGEMLDQGKVSKLMWQIGYCLQLNMTPLETSKILRTTNRSVSVMACKLRKLGVLEAVKK</sequence>
<proteinExistence type="predicted"/>
<dbReference type="EMBL" id="AAWS01000016">
    <property type="protein sequence ID" value="EAY28370.1"/>
    <property type="molecule type" value="Genomic_DNA"/>
</dbReference>
<reference evidence="1 2" key="1">
    <citation type="submission" date="2007-01" db="EMBL/GenBank/DDBJ databases">
        <authorList>
            <person name="Haygood M."/>
            <person name="Podell S."/>
            <person name="Anderson C."/>
            <person name="Hopkinson B."/>
            <person name="Roe K."/>
            <person name="Barbeau K."/>
            <person name="Gaasterland T."/>
            <person name="Ferriera S."/>
            <person name="Johnson J."/>
            <person name="Kravitz S."/>
            <person name="Beeson K."/>
            <person name="Sutton G."/>
            <person name="Rogers Y.-H."/>
            <person name="Friedman R."/>
            <person name="Frazier M."/>
            <person name="Venter J.C."/>
        </authorList>
    </citation>
    <scope>NUCLEOTIDE SEQUENCE [LARGE SCALE GENOMIC DNA]</scope>
    <source>
        <strain evidence="1 2">ATCC 23134</strain>
    </source>
</reference>
<keyword evidence="2" id="KW-1185">Reference proteome</keyword>